<reference evidence="1 2" key="1">
    <citation type="submission" date="2020-02" db="EMBL/GenBank/DDBJ databases">
        <title>Draft genome sequence of Haematococcus lacustris strain NIES-144.</title>
        <authorList>
            <person name="Morimoto D."/>
            <person name="Nakagawa S."/>
            <person name="Yoshida T."/>
            <person name="Sawayama S."/>
        </authorList>
    </citation>
    <scope>NUCLEOTIDE SEQUENCE [LARGE SCALE GENOMIC DNA]</scope>
    <source>
        <strain evidence="1 2">NIES-144</strain>
    </source>
</reference>
<evidence type="ECO:0000313" key="1">
    <source>
        <dbReference type="EMBL" id="GFH20516.1"/>
    </source>
</evidence>
<keyword evidence="2" id="KW-1185">Reference proteome</keyword>
<sequence>MALLQVPAGWEAGLPPGLQGLDEETLMELQAQLLAAQDVCLNCITFID</sequence>
<proteinExistence type="predicted"/>
<protein>
    <submittedName>
        <fullName evidence="1">Uncharacterized protein</fullName>
    </submittedName>
</protein>
<accession>A0A699ZNK7</accession>
<evidence type="ECO:0000313" key="2">
    <source>
        <dbReference type="Proteomes" id="UP000485058"/>
    </source>
</evidence>
<gene>
    <name evidence="1" type="ORF">HaLaN_17654</name>
</gene>
<dbReference type="EMBL" id="BLLF01001651">
    <property type="protein sequence ID" value="GFH20516.1"/>
    <property type="molecule type" value="Genomic_DNA"/>
</dbReference>
<organism evidence="1 2">
    <name type="scientific">Haematococcus lacustris</name>
    <name type="common">Green alga</name>
    <name type="synonym">Haematococcus pluvialis</name>
    <dbReference type="NCBI Taxonomy" id="44745"/>
    <lineage>
        <taxon>Eukaryota</taxon>
        <taxon>Viridiplantae</taxon>
        <taxon>Chlorophyta</taxon>
        <taxon>core chlorophytes</taxon>
        <taxon>Chlorophyceae</taxon>
        <taxon>CS clade</taxon>
        <taxon>Chlamydomonadales</taxon>
        <taxon>Haematococcaceae</taxon>
        <taxon>Haematococcus</taxon>
    </lineage>
</organism>
<dbReference type="AlphaFoldDB" id="A0A699ZNK7"/>
<name>A0A699ZNK7_HAELA</name>
<dbReference type="Proteomes" id="UP000485058">
    <property type="component" value="Unassembled WGS sequence"/>
</dbReference>
<comment type="caution">
    <text evidence="1">The sequence shown here is derived from an EMBL/GenBank/DDBJ whole genome shotgun (WGS) entry which is preliminary data.</text>
</comment>